<keyword evidence="2" id="KW-0808">Transferase</keyword>
<dbReference type="EMBL" id="FOKI01000003">
    <property type="protein sequence ID" value="SFA80918.1"/>
    <property type="molecule type" value="Genomic_DNA"/>
</dbReference>
<dbReference type="Proteomes" id="UP000198619">
    <property type="component" value="Unassembled WGS sequence"/>
</dbReference>
<evidence type="ECO:0000313" key="3">
    <source>
        <dbReference type="Proteomes" id="UP000198619"/>
    </source>
</evidence>
<dbReference type="SUPFAM" id="SSF53756">
    <property type="entry name" value="UDP-Glycosyltransferase/glycogen phosphorylase"/>
    <property type="match status" value="1"/>
</dbReference>
<keyword evidence="3" id="KW-1185">Reference proteome</keyword>
<protein>
    <submittedName>
        <fullName evidence="2">Glycosyl transferases group 1</fullName>
    </submittedName>
</protein>
<dbReference type="OrthoDB" id="5516294at2"/>
<dbReference type="AlphaFoldDB" id="A0A1I0VXI7"/>
<accession>A0A1I0VXI7</accession>
<gene>
    <name evidence="2" type="ORF">SAMN04488528_100397</name>
</gene>
<dbReference type="Pfam" id="PF00534">
    <property type="entry name" value="Glycos_transf_1"/>
    <property type="match status" value="1"/>
</dbReference>
<dbReference type="Gene3D" id="3.40.50.2000">
    <property type="entry name" value="Glycogen Phosphorylase B"/>
    <property type="match status" value="1"/>
</dbReference>
<proteinExistence type="predicted"/>
<evidence type="ECO:0000259" key="1">
    <source>
        <dbReference type="Pfam" id="PF00534"/>
    </source>
</evidence>
<dbReference type="InterPro" id="IPR001296">
    <property type="entry name" value="Glyco_trans_1"/>
</dbReference>
<name>A0A1I0VXI7_9CLOT</name>
<dbReference type="GO" id="GO:0016757">
    <property type="term" value="F:glycosyltransferase activity"/>
    <property type="evidence" value="ECO:0007669"/>
    <property type="project" value="InterPro"/>
</dbReference>
<dbReference type="RefSeq" id="WP_090038639.1">
    <property type="nucleotide sequence ID" value="NZ_FOKI01000003.1"/>
</dbReference>
<organism evidence="2 3">
    <name type="scientific">Clostridium frigidicarnis</name>
    <dbReference type="NCBI Taxonomy" id="84698"/>
    <lineage>
        <taxon>Bacteria</taxon>
        <taxon>Bacillati</taxon>
        <taxon>Bacillota</taxon>
        <taxon>Clostridia</taxon>
        <taxon>Eubacteriales</taxon>
        <taxon>Clostridiaceae</taxon>
        <taxon>Clostridium</taxon>
    </lineage>
</organism>
<dbReference type="STRING" id="84698.SAMN04488528_100397"/>
<feature type="domain" description="Glycosyl transferase family 1" evidence="1">
    <location>
        <begin position="203"/>
        <end position="342"/>
    </location>
</feature>
<reference evidence="2 3" key="1">
    <citation type="submission" date="2016-10" db="EMBL/GenBank/DDBJ databases">
        <authorList>
            <person name="de Groot N.N."/>
        </authorList>
    </citation>
    <scope>NUCLEOTIDE SEQUENCE [LARGE SCALE GENOMIC DNA]</scope>
    <source>
        <strain evidence="2 3">DSM 12271</strain>
    </source>
</reference>
<sequence>MFKELKYALKKKLKRTYMVQNINLDITKNQKRVLLAYINNSLIMDLGDISKITHTNTLEQAQILKVLINRGYCIDSCHLFDDLAMETIKNKHYDIIIGMGDNFRNACELNPNAKKIIYITEMEPKEAHRREVERLKYYEERHGKLYSTQRSGVYYKVEDFKNLDYGIALGDTDVFKDYDFEIKRIYPSGLKNKEFKFYKKDFKKIKNNFLWFGSHGAIHKGLDLLIDIFSKREDINLHICGLSKEDRKRISIPNRKNIINHGFVNVNSKEYLDIVDKCTFAILPSCAEAMSTAILTSMRQGLIPVVSKDLGFEVMGDLVYILEDYKLDYLNSYIDKLLTIREDELYDLSNRVYLNSNQEFSLEKFTERFEQTIKEIL</sequence>
<evidence type="ECO:0000313" key="2">
    <source>
        <dbReference type="EMBL" id="SFA80918.1"/>
    </source>
</evidence>